<dbReference type="AlphaFoldDB" id="A0A8H5YTA4"/>
<accession>A0A8H5YTA4</accession>
<sequence>MSASCDITLRYSIYHWLGAWLSARLQNAWWMRLQGLVTDLVMEERIEASMAEHDTTLGRLVHAPRCCQSTEVSEGVQKTPSARQDVKGLAKISAHTTVPAKSHQLQGLNDVAQDVDSGFISC</sequence>
<organism evidence="1 2">
    <name type="scientific">Fusarium mundagurra</name>
    <dbReference type="NCBI Taxonomy" id="1567541"/>
    <lineage>
        <taxon>Eukaryota</taxon>
        <taxon>Fungi</taxon>
        <taxon>Dikarya</taxon>
        <taxon>Ascomycota</taxon>
        <taxon>Pezizomycotina</taxon>
        <taxon>Sordariomycetes</taxon>
        <taxon>Hypocreomycetidae</taxon>
        <taxon>Hypocreales</taxon>
        <taxon>Nectriaceae</taxon>
        <taxon>Fusarium</taxon>
        <taxon>Fusarium fujikuroi species complex</taxon>
    </lineage>
</organism>
<dbReference type="EMBL" id="JAAOAN010000190">
    <property type="protein sequence ID" value="KAF5717256.1"/>
    <property type="molecule type" value="Genomic_DNA"/>
</dbReference>
<dbReference type="Proteomes" id="UP000544331">
    <property type="component" value="Unassembled WGS sequence"/>
</dbReference>
<name>A0A8H5YTA4_9HYPO</name>
<evidence type="ECO:0000313" key="1">
    <source>
        <dbReference type="EMBL" id="KAF5717256.1"/>
    </source>
</evidence>
<comment type="caution">
    <text evidence="1">The sequence shown here is derived from an EMBL/GenBank/DDBJ whole genome shotgun (WGS) entry which is preliminary data.</text>
</comment>
<gene>
    <name evidence="1" type="ORF">FMUND_5911</name>
</gene>
<keyword evidence="2" id="KW-1185">Reference proteome</keyword>
<evidence type="ECO:0000313" key="2">
    <source>
        <dbReference type="Proteomes" id="UP000544331"/>
    </source>
</evidence>
<proteinExistence type="predicted"/>
<reference evidence="1 2" key="1">
    <citation type="submission" date="2020-05" db="EMBL/GenBank/DDBJ databases">
        <title>Identification and distribution of gene clusters putatively required for synthesis of sphingolipid metabolism inhibitors in phylogenetically diverse species of the filamentous fungus Fusarium.</title>
        <authorList>
            <person name="Kim H.-S."/>
            <person name="Busman M."/>
            <person name="Brown D.W."/>
            <person name="Divon H."/>
            <person name="Uhlig S."/>
            <person name="Proctor R.H."/>
        </authorList>
    </citation>
    <scope>NUCLEOTIDE SEQUENCE [LARGE SCALE GENOMIC DNA]</scope>
    <source>
        <strain evidence="1 2">NRRL 66235</strain>
    </source>
</reference>
<protein>
    <submittedName>
        <fullName evidence="1">Uncharacterized protein</fullName>
    </submittedName>
</protein>